<dbReference type="EMBL" id="QCYY01002265">
    <property type="protein sequence ID" value="ROT71680.1"/>
    <property type="molecule type" value="Genomic_DNA"/>
</dbReference>
<gene>
    <name evidence="4" type="ORF">C7M84_009983</name>
</gene>
<proteinExistence type="inferred from homology"/>
<sequence length="157" mass="17893">MPVYKVAIKAQFENVTDLEAPGEDFQYCIKTQCNTCNEVSEKWQYVSGDEQVEMPGSRGTCNMLYKCKLCNRVNTMDVLVQKKKLYTADDVPKMKEVIAFECRGMSVVNFKFGKGWQCKGSESGTPFLDLDLDEEWCDYDEDGNCPVGISELEYKIV</sequence>
<comment type="caution">
    <text evidence="4">The sequence shown here is derived from an EMBL/GenBank/DDBJ whole genome shotgun (WGS) entry which is preliminary data.</text>
</comment>
<dbReference type="Proteomes" id="UP000283509">
    <property type="component" value="Unassembled WGS sequence"/>
</dbReference>
<evidence type="ECO:0000313" key="5">
    <source>
        <dbReference type="Proteomes" id="UP000283509"/>
    </source>
</evidence>
<keyword evidence="2" id="KW-0479">Metal-binding</keyword>
<reference evidence="4 5" key="1">
    <citation type="submission" date="2018-04" db="EMBL/GenBank/DDBJ databases">
        <authorList>
            <person name="Zhang X."/>
            <person name="Yuan J."/>
            <person name="Li F."/>
            <person name="Xiang J."/>
        </authorList>
    </citation>
    <scope>NUCLEOTIDE SEQUENCE [LARGE SCALE GENOMIC DNA]</scope>
    <source>
        <tissue evidence="4">Muscle</tissue>
    </source>
</reference>
<protein>
    <recommendedName>
        <fullName evidence="6">CXXC motif containing zinc binding protein</fullName>
    </recommendedName>
</protein>
<dbReference type="PANTHER" id="PTHR12857:SF0">
    <property type="entry name" value="CXXC MOTIF CONTAINING ZINC BINDING PROTEIN"/>
    <property type="match status" value="1"/>
</dbReference>
<dbReference type="SUPFAM" id="SSF141678">
    <property type="entry name" value="MAL13P1.257-like"/>
    <property type="match status" value="1"/>
</dbReference>
<dbReference type="OrthoDB" id="10248838at2759"/>
<keyword evidence="5" id="KW-1185">Reference proteome</keyword>
<keyword evidence="3" id="KW-0862">Zinc</keyword>
<dbReference type="GO" id="GO:0008270">
    <property type="term" value="F:zinc ion binding"/>
    <property type="evidence" value="ECO:0007669"/>
    <property type="project" value="TreeGrafter"/>
</dbReference>
<evidence type="ECO:0000256" key="1">
    <source>
        <dbReference type="ARBA" id="ARBA00007818"/>
    </source>
</evidence>
<dbReference type="InterPro" id="IPR008584">
    <property type="entry name" value="CXXC_Zn-binding_euk"/>
</dbReference>
<comment type="similarity">
    <text evidence="1">Belongs to the UPF0587 family.</text>
</comment>
<dbReference type="AlphaFoldDB" id="A0A423T5A5"/>
<organism evidence="4 5">
    <name type="scientific">Penaeus vannamei</name>
    <name type="common">Whiteleg shrimp</name>
    <name type="synonym">Litopenaeus vannamei</name>
    <dbReference type="NCBI Taxonomy" id="6689"/>
    <lineage>
        <taxon>Eukaryota</taxon>
        <taxon>Metazoa</taxon>
        <taxon>Ecdysozoa</taxon>
        <taxon>Arthropoda</taxon>
        <taxon>Crustacea</taxon>
        <taxon>Multicrustacea</taxon>
        <taxon>Malacostraca</taxon>
        <taxon>Eumalacostraca</taxon>
        <taxon>Eucarida</taxon>
        <taxon>Decapoda</taxon>
        <taxon>Dendrobranchiata</taxon>
        <taxon>Penaeoidea</taxon>
        <taxon>Penaeidae</taxon>
        <taxon>Penaeus</taxon>
    </lineage>
</organism>
<dbReference type="PANTHER" id="PTHR12857">
    <property type="entry name" value="CXXC MOTIF CONTAINING ZINC BINDING PROTEIN"/>
    <property type="match status" value="1"/>
</dbReference>
<name>A0A423T5A5_PENVA</name>
<evidence type="ECO:0000313" key="4">
    <source>
        <dbReference type="EMBL" id="ROT71680.1"/>
    </source>
</evidence>
<accession>A0A423T5A5</accession>
<reference evidence="4 5" key="2">
    <citation type="submission" date="2019-01" db="EMBL/GenBank/DDBJ databases">
        <title>The decoding of complex shrimp genome reveals the adaptation for benthos swimmer, frequently molting mechanism and breeding impact on genome.</title>
        <authorList>
            <person name="Sun Y."/>
            <person name="Gao Y."/>
            <person name="Yu Y."/>
        </authorList>
    </citation>
    <scope>NUCLEOTIDE SEQUENCE [LARGE SCALE GENOMIC DNA]</scope>
    <source>
        <tissue evidence="4">Muscle</tissue>
    </source>
</reference>
<evidence type="ECO:0000256" key="2">
    <source>
        <dbReference type="ARBA" id="ARBA00022723"/>
    </source>
</evidence>
<evidence type="ECO:0008006" key="6">
    <source>
        <dbReference type="Google" id="ProtNLM"/>
    </source>
</evidence>
<evidence type="ECO:0000256" key="3">
    <source>
        <dbReference type="ARBA" id="ARBA00022833"/>
    </source>
</evidence>
<dbReference type="Pfam" id="PF05907">
    <property type="entry name" value="CXXC_Zn-b_euk"/>
    <property type="match status" value="1"/>
</dbReference>